<evidence type="ECO:0000313" key="4">
    <source>
        <dbReference type="EMBL" id="PZM92721.1"/>
    </source>
</evidence>
<keyword evidence="4" id="KW-0121">Carboxypeptidase</keyword>
<keyword evidence="4" id="KW-0645">Protease</keyword>
<sequence>MTESHVLAARSIARQRLFAVLTYALAVLLVPVAALRSPGHPLRVAANWALALRFPTESLHGLTPRTRQALEAARSEALWRHGVLIGVTSGYRDLDQQRLLFRREVHRTGSAWAARTRVLPPDESAHVRGIAVDVRPPAGAHWLDRHGGKHGLYRMYDNEWWHFEYHPDVRPRRLPSPRFSCARPGHPVSETAGQVSG</sequence>
<organism evidence="4">
    <name type="scientific">Thermocrispum agreste</name>
    <dbReference type="NCBI Taxonomy" id="37925"/>
    <lineage>
        <taxon>Bacteria</taxon>
        <taxon>Bacillati</taxon>
        <taxon>Actinomycetota</taxon>
        <taxon>Actinomycetes</taxon>
        <taxon>Pseudonocardiales</taxon>
        <taxon>Pseudonocardiaceae</taxon>
        <taxon>Thermocrispum</taxon>
    </lineage>
</organism>
<comment type="caution">
    <text evidence="4">The sequence shown here is derived from an EMBL/GenBank/DDBJ whole genome shotgun (WGS) entry which is preliminary data.</text>
</comment>
<feature type="region of interest" description="Disordered" evidence="1">
    <location>
        <begin position="178"/>
        <end position="197"/>
    </location>
</feature>
<dbReference type="InterPro" id="IPR003709">
    <property type="entry name" value="VanY-like_core_dom"/>
</dbReference>
<dbReference type="EMBL" id="QGUI02000219">
    <property type="protein sequence ID" value="MFO7193474.1"/>
    <property type="molecule type" value="Genomic_DNA"/>
</dbReference>
<evidence type="ECO:0000259" key="2">
    <source>
        <dbReference type="Pfam" id="PF02557"/>
    </source>
</evidence>
<dbReference type="GO" id="GO:0006508">
    <property type="term" value="P:proteolysis"/>
    <property type="evidence" value="ECO:0007669"/>
    <property type="project" value="InterPro"/>
</dbReference>
<dbReference type="InterPro" id="IPR009045">
    <property type="entry name" value="Zn_M74/Hedgehog-like"/>
</dbReference>
<evidence type="ECO:0000313" key="3">
    <source>
        <dbReference type="EMBL" id="MFO7193474.1"/>
    </source>
</evidence>
<dbReference type="Proteomes" id="UP000249324">
    <property type="component" value="Unassembled WGS sequence"/>
</dbReference>
<keyword evidence="4" id="KW-0378">Hydrolase</keyword>
<reference evidence="3" key="1">
    <citation type="submission" date="2018-05" db="EMBL/GenBank/DDBJ databases">
        <authorList>
            <person name="Moura L."/>
            <person name="Setubal J.C."/>
        </authorList>
    </citation>
    <scope>NUCLEOTIDE SEQUENCE</scope>
    <source>
        <strain evidence="3">ZC4RG45</strain>
    </source>
</reference>
<accession>A0A2W4J225</accession>
<dbReference type="EMBL" id="QGUI01000686">
    <property type="protein sequence ID" value="PZM92721.1"/>
    <property type="molecule type" value="Genomic_DNA"/>
</dbReference>
<feature type="domain" description="D-alanyl-D-alanine carboxypeptidase-like core" evidence="2">
    <location>
        <begin position="65"/>
        <end position="154"/>
    </location>
</feature>
<dbReference type="AlphaFoldDB" id="A0A2W4J225"/>
<dbReference type="STRING" id="1111738.GCA_000427905_01946"/>
<dbReference type="Gene3D" id="3.30.1380.10">
    <property type="match status" value="1"/>
</dbReference>
<evidence type="ECO:0000313" key="5">
    <source>
        <dbReference type="Proteomes" id="UP000249324"/>
    </source>
</evidence>
<reference evidence="4" key="2">
    <citation type="submission" date="2018-05" db="EMBL/GenBank/DDBJ databases">
        <authorList>
            <person name="Lanie J.A."/>
            <person name="Ng W.-L."/>
            <person name="Kazmierczak K.M."/>
            <person name="Andrzejewski T.M."/>
            <person name="Davidsen T.M."/>
            <person name="Wayne K.J."/>
            <person name="Tettelin H."/>
            <person name="Glass J.I."/>
            <person name="Rusch D."/>
            <person name="Podicherti R."/>
            <person name="Tsui H.-C.T."/>
            <person name="Winkler M.E."/>
        </authorList>
    </citation>
    <scope>NUCLEOTIDE SEQUENCE</scope>
    <source>
        <strain evidence="4">ZC4RG45</strain>
    </source>
</reference>
<reference evidence="3 5" key="3">
    <citation type="journal article" date="2021" name="BMC Genomics">
        <title>Genome-resolved metagenome and metatranscriptome analyses of thermophilic composting reveal key bacterial players and their metabolic interactions.</title>
        <authorList>
            <person name="Braga L.P.P."/>
            <person name="Pereira R.V."/>
            <person name="Martins L.F."/>
            <person name="Moura L.M.S."/>
            <person name="Sanchez F.B."/>
            <person name="Patane J.S.L."/>
            <person name="da Silva A.M."/>
            <person name="Setubal J.C."/>
        </authorList>
    </citation>
    <scope>NUCLEOTIDE SEQUENCE [LARGE SCALE GENOMIC DNA]</scope>
    <source>
        <strain evidence="3">ZC4RG45</strain>
    </source>
</reference>
<proteinExistence type="predicted"/>
<name>A0A2W4J225_9PSEU</name>
<dbReference type="SUPFAM" id="SSF55166">
    <property type="entry name" value="Hedgehog/DD-peptidase"/>
    <property type="match status" value="1"/>
</dbReference>
<evidence type="ECO:0000256" key="1">
    <source>
        <dbReference type="SAM" id="MobiDB-lite"/>
    </source>
</evidence>
<reference evidence="3" key="4">
    <citation type="submission" date="2023-08" db="EMBL/GenBank/DDBJ databases">
        <authorList>
            <person name="Guima S.E.S."/>
            <person name="Martins L.F."/>
            <person name="Silva A.M."/>
            <person name="Setubal J.C."/>
        </authorList>
    </citation>
    <scope>NUCLEOTIDE SEQUENCE</scope>
    <source>
        <strain evidence="3">ZC4RG45</strain>
    </source>
</reference>
<protein>
    <submittedName>
        <fullName evidence="3 4">D-alanyl-D-alanine carboxypeptidase</fullName>
    </submittedName>
</protein>
<dbReference type="Pfam" id="PF02557">
    <property type="entry name" value="VanY"/>
    <property type="match status" value="1"/>
</dbReference>
<gene>
    <name evidence="3" type="ORF">DIU77_014635</name>
    <name evidence="4" type="ORF">DIU77_15720</name>
</gene>
<dbReference type="GO" id="GO:0004180">
    <property type="term" value="F:carboxypeptidase activity"/>
    <property type="evidence" value="ECO:0007669"/>
    <property type="project" value="UniProtKB-KW"/>
</dbReference>